<reference evidence="10" key="1">
    <citation type="submission" date="2020-06" db="EMBL/GenBank/DDBJ databases">
        <title>Organellar genomes of a novel haptophyte.</title>
        <authorList>
            <person name="Kamikawa R."/>
            <person name="Miyashita H."/>
        </authorList>
    </citation>
    <scope>NUCLEOTIDE SEQUENCE</scope>
    <source>
        <strain evidence="10">NIES-3900</strain>
    </source>
</reference>
<feature type="topological domain" description="Lumenal" evidence="8">
    <location>
        <begin position="1"/>
        <end position="4"/>
    </location>
</feature>
<keyword evidence="3 8" id="KW-0812">Transmembrane</keyword>
<name>A0A7R6WF07_9EUKA</name>
<keyword evidence="6 8" id="KW-0472">Membrane</keyword>
<keyword evidence="7 8" id="KW-0604">Photosystem II</keyword>
<sequence>MDSRLFIVLLPVGAAATWAFFNVGRLALQQLNRTRNS</sequence>
<evidence type="ECO:0000256" key="3">
    <source>
        <dbReference type="ARBA" id="ARBA00022692"/>
    </source>
</evidence>
<gene>
    <name evidence="8 10" type="primary">psbY</name>
</gene>
<keyword evidence="2 8" id="KW-0602">Photosynthesis</keyword>
<dbReference type="HAMAP" id="MF_00717">
    <property type="entry name" value="PSII_PsbY"/>
    <property type="match status" value="1"/>
</dbReference>
<organism evidence="10">
    <name type="scientific">Haptophyceae sp. NIES-3900</name>
    <dbReference type="NCBI Taxonomy" id="2748608"/>
    <lineage>
        <taxon>Eukaryota</taxon>
        <taxon>Haptista</taxon>
        <taxon>Haptophyta</taxon>
    </lineage>
</organism>
<feature type="topological domain" description="Stromal" evidence="8">
    <location>
        <begin position="24"/>
        <end position="37"/>
    </location>
</feature>
<dbReference type="GO" id="GO:0015979">
    <property type="term" value="P:photosynthesis"/>
    <property type="evidence" value="ECO:0007669"/>
    <property type="project" value="UniProtKB-UniRule"/>
</dbReference>
<comment type="similarity">
    <text evidence="8">Belongs to the PsbY family.</text>
</comment>
<dbReference type="GO" id="GO:0030145">
    <property type="term" value="F:manganese ion binding"/>
    <property type="evidence" value="ECO:0007669"/>
    <property type="project" value="InterPro"/>
</dbReference>
<comment type="function">
    <text evidence="8">Loosely associated component of the core of photosystem II (PSII). PSII is a light-driven water plastoquinone oxidoreductase, using light energy to abstract electrons from H(2)O, generating a proton gradient subsequently used for ATP formation.</text>
</comment>
<evidence type="ECO:0000256" key="7">
    <source>
        <dbReference type="ARBA" id="ARBA00023276"/>
    </source>
</evidence>
<evidence type="ECO:0000256" key="5">
    <source>
        <dbReference type="ARBA" id="ARBA00023078"/>
    </source>
</evidence>
<proteinExistence type="inferred from homology"/>
<comment type="subcellular location">
    <subcellularLocation>
        <location evidence="1">Membrane</location>
    </subcellularLocation>
    <subcellularLocation>
        <location evidence="8">Plastid</location>
        <location evidence="8">Chloroplast thylakoid membrane</location>
        <topology evidence="8">Single-pass membrane protein</topology>
    </subcellularLocation>
</comment>
<dbReference type="GO" id="GO:0009523">
    <property type="term" value="C:photosystem II"/>
    <property type="evidence" value="ECO:0007669"/>
    <property type="project" value="UniProtKB-KW"/>
</dbReference>
<keyword evidence="10" id="KW-0150">Chloroplast</keyword>
<dbReference type="Pfam" id="PF06298">
    <property type="entry name" value="PsbY"/>
    <property type="match status" value="1"/>
</dbReference>
<evidence type="ECO:0000256" key="8">
    <source>
        <dbReference type="HAMAP-Rule" id="MF_00717"/>
    </source>
</evidence>
<feature type="transmembrane region" description="Helical" evidence="9">
    <location>
        <begin position="6"/>
        <end position="28"/>
    </location>
</feature>
<protein>
    <recommendedName>
        <fullName evidence="8">Photosystem II reaction center protein Y</fullName>
    </recommendedName>
</protein>
<evidence type="ECO:0000256" key="2">
    <source>
        <dbReference type="ARBA" id="ARBA00022531"/>
    </source>
</evidence>
<evidence type="ECO:0000313" key="10">
    <source>
        <dbReference type="EMBL" id="BCG67686.1"/>
    </source>
</evidence>
<evidence type="ECO:0000256" key="4">
    <source>
        <dbReference type="ARBA" id="ARBA00022989"/>
    </source>
</evidence>
<dbReference type="GO" id="GO:0009535">
    <property type="term" value="C:chloroplast thylakoid membrane"/>
    <property type="evidence" value="ECO:0007669"/>
    <property type="project" value="UniProtKB-SubCell"/>
</dbReference>
<dbReference type="AlphaFoldDB" id="A0A7R6WF07"/>
<comment type="subunit">
    <text evidence="8">PSII is composed of 1 copy each of membrane proteins PsbA, PsbB, PsbC, PsbD, PsbE, PsbF, PsbH, PsbI, PsbJ, PsbK, PsbL, PsbM, PsbT, PsbY, PsbZ, Psb30/Ycf12, at least 3 peripheral proteins of the oxygen-evolving complex and a large number of cofactors. It forms dimeric complexes.</text>
</comment>
<dbReference type="EMBL" id="LC564893">
    <property type="protein sequence ID" value="BCG67686.1"/>
    <property type="molecule type" value="Genomic_DNA"/>
</dbReference>
<dbReference type="InterPro" id="IPR009388">
    <property type="entry name" value="PSII_PsbY"/>
</dbReference>
<evidence type="ECO:0000256" key="6">
    <source>
        <dbReference type="ARBA" id="ARBA00023136"/>
    </source>
</evidence>
<dbReference type="NCBIfam" id="NF009711">
    <property type="entry name" value="PRK13240.1"/>
    <property type="match status" value="1"/>
</dbReference>
<accession>A0A7R6WF07</accession>
<keyword evidence="10" id="KW-0934">Plastid</keyword>
<keyword evidence="4 8" id="KW-1133">Transmembrane helix</keyword>
<keyword evidence="5 8" id="KW-0793">Thylakoid</keyword>
<geneLocation type="chloroplast" evidence="10"/>
<evidence type="ECO:0000256" key="1">
    <source>
        <dbReference type="ARBA" id="ARBA00004370"/>
    </source>
</evidence>
<evidence type="ECO:0000256" key="9">
    <source>
        <dbReference type="SAM" id="Phobius"/>
    </source>
</evidence>